<dbReference type="EMBL" id="CAJVPV010026327">
    <property type="protein sequence ID" value="CAG8731316.1"/>
    <property type="molecule type" value="Genomic_DNA"/>
</dbReference>
<organism evidence="1 2">
    <name type="scientific">Acaulospora morrowiae</name>
    <dbReference type="NCBI Taxonomy" id="94023"/>
    <lineage>
        <taxon>Eukaryota</taxon>
        <taxon>Fungi</taxon>
        <taxon>Fungi incertae sedis</taxon>
        <taxon>Mucoromycota</taxon>
        <taxon>Glomeromycotina</taxon>
        <taxon>Glomeromycetes</taxon>
        <taxon>Diversisporales</taxon>
        <taxon>Acaulosporaceae</taxon>
        <taxon>Acaulospora</taxon>
    </lineage>
</organism>
<dbReference type="Proteomes" id="UP000789342">
    <property type="component" value="Unassembled WGS sequence"/>
</dbReference>
<dbReference type="AlphaFoldDB" id="A0A9N9NG60"/>
<comment type="caution">
    <text evidence="1">The sequence shown here is derived from an EMBL/GenBank/DDBJ whole genome shotgun (WGS) entry which is preliminary data.</text>
</comment>
<dbReference type="OrthoDB" id="10452922at2759"/>
<protein>
    <submittedName>
        <fullName evidence="1">5405_t:CDS:1</fullName>
    </submittedName>
</protein>
<evidence type="ECO:0000313" key="2">
    <source>
        <dbReference type="Proteomes" id="UP000789342"/>
    </source>
</evidence>
<reference evidence="1" key="1">
    <citation type="submission" date="2021-06" db="EMBL/GenBank/DDBJ databases">
        <authorList>
            <person name="Kallberg Y."/>
            <person name="Tangrot J."/>
            <person name="Rosling A."/>
        </authorList>
    </citation>
    <scope>NUCLEOTIDE SEQUENCE</scope>
    <source>
        <strain evidence="1">CL551</strain>
    </source>
</reference>
<evidence type="ECO:0000313" key="1">
    <source>
        <dbReference type="EMBL" id="CAG8731316.1"/>
    </source>
</evidence>
<sequence>VIGSTSTEESKKQHVKRVFSKMLKSEEAAYGISAFSQKKKPNWSEFTSKSKL</sequence>
<proteinExistence type="predicted"/>
<keyword evidence="2" id="KW-1185">Reference proteome</keyword>
<gene>
    <name evidence="1" type="ORF">AMORRO_LOCUS14041</name>
</gene>
<dbReference type="InterPro" id="IPR014748">
    <property type="entry name" value="Enoyl-CoA_hydra_C"/>
</dbReference>
<feature type="non-terminal residue" evidence="1">
    <location>
        <position position="1"/>
    </location>
</feature>
<name>A0A9N9NG60_9GLOM</name>
<dbReference type="Gene3D" id="1.10.12.10">
    <property type="entry name" value="Lyase 2-enoyl-coa Hydratase, Chain A, domain 2"/>
    <property type="match status" value="1"/>
</dbReference>
<accession>A0A9N9NG60</accession>